<organism evidence="1 2">
    <name type="scientific">Rhodopseudomonas rhenobacensis</name>
    <dbReference type="NCBI Taxonomy" id="87461"/>
    <lineage>
        <taxon>Bacteria</taxon>
        <taxon>Pseudomonadati</taxon>
        <taxon>Pseudomonadota</taxon>
        <taxon>Alphaproteobacteria</taxon>
        <taxon>Hyphomicrobiales</taxon>
        <taxon>Nitrobacteraceae</taxon>
        <taxon>Rhodopseudomonas</taxon>
    </lineage>
</organism>
<sequence>MPSYVGHAPFWHLAAEYNHYLARFIDDVERMRV</sequence>
<accession>A0A7W7Z560</accession>
<dbReference type="AlphaFoldDB" id="A0A7W7Z560"/>
<dbReference type="EMBL" id="JACHIH010000017">
    <property type="protein sequence ID" value="MBB5048058.1"/>
    <property type="molecule type" value="Genomic_DNA"/>
</dbReference>
<gene>
    <name evidence="1" type="ORF">HNR60_002819</name>
</gene>
<evidence type="ECO:0000313" key="1">
    <source>
        <dbReference type="EMBL" id="MBB5048058.1"/>
    </source>
</evidence>
<comment type="caution">
    <text evidence="1">The sequence shown here is derived from an EMBL/GenBank/DDBJ whole genome shotgun (WGS) entry which is preliminary data.</text>
</comment>
<reference evidence="1 2" key="1">
    <citation type="submission" date="2020-08" db="EMBL/GenBank/DDBJ databases">
        <title>Genomic Encyclopedia of Type Strains, Phase IV (KMG-IV): sequencing the most valuable type-strain genomes for metagenomic binning, comparative biology and taxonomic classification.</title>
        <authorList>
            <person name="Goeker M."/>
        </authorList>
    </citation>
    <scope>NUCLEOTIDE SEQUENCE [LARGE SCALE GENOMIC DNA]</scope>
    <source>
        <strain evidence="1 2">DSM 12706</strain>
    </source>
</reference>
<keyword evidence="2" id="KW-1185">Reference proteome</keyword>
<dbReference type="Proteomes" id="UP000542353">
    <property type="component" value="Unassembled WGS sequence"/>
</dbReference>
<name>A0A7W7Z560_9BRAD</name>
<proteinExistence type="predicted"/>
<evidence type="ECO:0000313" key="2">
    <source>
        <dbReference type="Proteomes" id="UP000542353"/>
    </source>
</evidence>
<protein>
    <submittedName>
        <fullName evidence="1">Uncharacterized protein</fullName>
    </submittedName>
</protein>